<gene>
    <name evidence="1" type="ORF">ABVK25_011711</name>
</gene>
<comment type="caution">
    <text evidence="1">The sequence shown here is derived from an EMBL/GenBank/DDBJ whole genome shotgun (WGS) entry which is preliminary data.</text>
</comment>
<evidence type="ECO:0000313" key="2">
    <source>
        <dbReference type="Proteomes" id="UP001590951"/>
    </source>
</evidence>
<accession>A0ABR4AM67</accession>
<sequence>MLPCSKPNSAAIASFAEKSAGDRRQGVLIYKVSAPRLSAYRPEVSTDIKLRGNTPLLYIHLESGTMAAAIAVRPPSTSGLPQPAFTPPTTSWLSGTWHVTHSTLPMWKSKRNVTITYKSLPPSTPCPAQDATNKLDDIVSYQTLSSDKVKTVTGIDTASGKVTGAWDWRGKGMLMIASSHWEVLGYGDLEAGQQWAVTFFAKTLFTPAGIDIYSRTKEGLPEAVLTGITEALASVEHEPVKKLAAEIFEVKRD</sequence>
<name>A0ABR4AM67_9LECA</name>
<reference evidence="1 2" key="1">
    <citation type="submission" date="2024-09" db="EMBL/GenBank/DDBJ databases">
        <title>Rethinking Asexuality: The Enigmatic Case of Functional Sexual Genes in Lepraria (Stereocaulaceae).</title>
        <authorList>
            <person name="Doellman M."/>
            <person name="Sun Y."/>
            <person name="Barcenas-Pena A."/>
            <person name="Lumbsch H.T."/>
            <person name="Grewe F."/>
        </authorList>
    </citation>
    <scope>NUCLEOTIDE SEQUENCE [LARGE SCALE GENOMIC DNA]</scope>
    <source>
        <strain evidence="1 2">Grewe 0041</strain>
    </source>
</reference>
<evidence type="ECO:0000313" key="1">
    <source>
        <dbReference type="EMBL" id="KAL2046586.1"/>
    </source>
</evidence>
<dbReference type="Proteomes" id="UP001590951">
    <property type="component" value="Unassembled WGS sequence"/>
</dbReference>
<keyword evidence="2" id="KW-1185">Reference proteome</keyword>
<organism evidence="1 2">
    <name type="scientific">Lepraria finkii</name>
    <dbReference type="NCBI Taxonomy" id="1340010"/>
    <lineage>
        <taxon>Eukaryota</taxon>
        <taxon>Fungi</taxon>
        <taxon>Dikarya</taxon>
        <taxon>Ascomycota</taxon>
        <taxon>Pezizomycotina</taxon>
        <taxon>Lecanoromycetes</taxon>
        <taxon>OSLEUM clade</taxon>
        <taxon>Lecanoromycetidae</taxon>
        <taxon>Lecanorales</taxon>
        <taxon>Lecanorineae</taxon>
        <taxon>Stereocaulaceae</taxon>
        <taxon>Lepraria</taxon>
    </lineage>
</organism>
<protein>
    <submittedName>
        <fullName evidence="1">Uncharacterized protein</fullName>
    </submittedName>
</protein>
<proteinExistence type="predicted"/>
<dbReference type="EMBL" id="JBHFEH010000112">
    <property type="protein sequence ID" value="KAL2046586.1"/>
    <property type="molecule type" value="Genomic_DNA"/>
</dbReference>